<reference evidence="2 3" key="1">
    <citation type="submission" date="2019-05" db="EMBL/GenBank/DDBJ databases">
        <title>Another draft genome of Portunus trituberculatus and its Hox gene families provides insights of decapod evolution.</title>
        <authorList>
            <person name="Jeong J.-H."/>
            <person name="Song I."/>
            <person name="Kim S."/>
            <person name="Choi T."/>
            <person name="Kim D."/>
            <person name="Ryu S."/>
            <person name="Kim W."/>
        </authorList>
    </citation>
    <scope>NUCLEOTIDE SEQUENCE [LARGE SCALE GENOMIC DNA]</scope>
    <source>
        <tissue evidence="2">Muscle</tissue>
    </source>
</reference>
<comment type="caution">
    <text evidence="2">The sequence shown here is derived from an EMBL/GenBank/DDBJ whole genome shotgun (WGS) entry which is preliminary data.</text>
</comment>
<evidence type="ECO:0000313" key="2">
    <source>
        <dbReference type="EMBL" id="MPC14060.1"/>
    </source>
</evidence>
<dbReference type="EMBL" id="VSRR010000325">
    <property type="protein sequence ID" value="MPC14060.1"/>
    <property type="molecule type" value="Genomic_DNA"/>
</dbReference>
<gene>
    <name evidence="2" type="ORF">E2C01_006813</name>
</gene>
<protein>
    <submittedName>
        <fullName evidence="2">Uncharacterized protein</fullName>
    </submittedName>
</protein>
<dbReference type="AlphaFoldDB" id="A0A5B7CXB5"/>
<evidence type="ECO:0000313" key="3">
    <source>
        <dbReference type="Proteomes" id="UP000324222"/>
    </source>
</evidence>
<accession>A0A5B7CXB5</accession>
<dbReference type="Proteomes" id="UP000324222">
    <property type="component" value="Unassembled WGS sequence"/>
</dbReference>
<evidence type="ECO:0000256" key="1">
    <source>
        <dbReference type="SAM" id="MobiDB-lite"/>
    </source>
</evidence>
<name>A0A5B7CXB5_PORTR</name>
<feature type="region of interest" description="Disordered" evidence="1">
    <location>
        <begin position="66"/>
        <end position="116"/>
    </location>
</feature>
<keyword evidence="3" id="KW-1185">Reference proteome</keyword>
<organism evidence="2 3">
    <name type="scientific">Portunus trituberculatus</name>
    <name type="common">Swimming crab</name>
    <name type="synonym">Neptunus trituberculatus</name>
    <dbReference type="NCBI Taxonomy" id="210409"/>
    <lineage>
        <taxon>Eukaryota</taxon>
        <taxon>Metazoa</taxon>
        <taxon>Ecdysozoa</taxon>
        <taxon>Arthropoda</taxon>
        <taxon>Crustacea</taxon>
        <taxon>Multicrustacea</taxon>
        <taxon>Malacostraca</taxon>
        <taxon>Eumalacostraca</taxon>
        <taxon>Eucarida</taxon>
        <taxon>Decapoda</taxon>
        <taxon>Pleocyemata</taxon>
        <taxon>Brachyura</taxon>
        <taxon>Eubrachyura</taxon>
        <taxon>Portunoidea</taxon>
        <taxon>Portunidae</taxon>
        <taxon>Portuninae</taxon>
        <taxon>Portunus</taxon>
    </lineage>
</organism>
<sequence>MQNETVQEMDFSEPAHVTKIATPTQHRPAALPLLLHISRHTRCRHHTNERWCLVLLSGVSVTGRGEAGREAMSGSIDNTAQRQHHTNQDSVASRCTHHSLDSRKNTSCGLEEATRW</sequence>
<proteinExistence type="predicted"/>